<dbReference type="SUPFAM" id="SSF49313">
    <property type="entry name" value="Cadherin-like"/>
    <property type="match status" value="2"/>
</dbReference>
<comment type="caution">
    <text evidence="2">The sequence shown here is derived from an EMBL/GenBank/DDBJ whole genome shotgun (WGS) entry which is preliminary data.</text>
</comment>
<reference evidence="3" key="1">
    <citation type="submission" date="2017-06" db="EMBL/GenBank/DDBJ databases">
        <title>Genome analysis of Fimbriiglobus ruber SP5, the first member of the order Planctomycetales with confirmed chitinolytic capability.</title>
        <authorList>
            <person name="Ravin N.V."/>
            <person name="Rakitin A.L."/>
            <person name="Ivanova A.A."/>
            <person name="Beletsky A.V."/>
            <person name="Kulichevskaya I.S."/>
            <person name="Mardanov A.V."/>
            <person name="Dedysh S.N."/>
        </authorList>
    </citation>
    <scope>NUCLEOTIDE SEQUENCE [LARGE SCALE GENOMIC DNA]</scope>
    <source>
        <strain evidence="3">SP5</strain>
    </source>
</reference>
<dbReference type="InterPro" id="IPR006626">
    <property type="entry name" value="PbH1"/>
</dbReference>
<dbReference type="PANTHER" id="PTHR11319">
    <property type="entry name" value="G PROTEIN-COUPLED RECEPTOR-RELATED"/>
    <property type="match status" value="1"/>
</dbReference>
<dbReference type="EMBL" id="NIDE01000017">
    <property type="protein sequence ID" value="OWK36578.1"/>
    <property type="molecule type" value="Genomic_DNA"/>
</dbReference>
<evidence type="ECO:0000313" key="3">
    <source>
        <dbReference type="Proteomes" id="UP000214646"/>
    </source>
</evidence>
<dbReference type="GO" id="GO:0005509">
    <property type="term" value="F:calcium ion binding"/>
    <property type="evidence" value="ECO:0007669"/>
    <property type="project" value="InterPro"/>
</dbReference>
<dbReference type="PANTHER" id="PTHR11319:SF35">
    <property type="entry name" value="OUTER MEMBRANE PROTEIN PMPC-RELATED"/>
    <property type="match status" value="1"/>
</dbReference>
<dbReference type="InterPro" id="IPR015919">
    <property type="entry name" value="Cadherin-like_sf"/>
</dbReference>
<dbReference type="Pfam" id="PF05345">
    <property type="entry name" value="He_PIG"/>
    <property type="match status" value="2"/>
</dbReference>
<keyword evidence="3" id="KW-1185">Reference proteome</keyword>
<sequence>MRLGLAQLEDRITPASFVVSNTNDTTAAGTLRTAINSVNASTDPTNTITFLPGLFGTISLGSSLPTITQPVTIQGPGAALITINGMGNQIFQLDSTSASVTNTDAISGLTLTNGGSATDGGAVYDNNQNLTLDSMTITANTATGDGAGLFTNGGTVIVTNSVFSNNKAADGVAIRNTGATVAIADTTIDGNTATNPDGTGGYYQSGGSSTITGSSFTNNVGGDGVGLFVTGGPTTLGTSFVGNNKSTNAGGPDIGGGLAVAGGQVTVQNSTISGNTANADGAGVDFQSGSLTIQNSTIAFNTADADNTGGGDGGGVFVATTLSVGLSSNIIAKNAVGTSGANPDVSGVASATSAFNLIGDSTGLTGISNGTQNNQIGTAGTPLDPMFVSTSPVFNGGPTPTFALQSTSLAIGTGTANTLPTDQRGAPFVRTAGAGTDIGAFQTQPNQALVVTTAQDLNSPLYNPANLSLREAIRLAGTNAPTITFAPALNGSTINLTLGTLDVNRSLSIQGPGASQLTVDGQGMFQPFLIFNGTASTLSTVSISGLTVQNGDSDPSLGGTGFGGGIESAENTTLDSVIVKNSKATSSGGGVAQAIRGTLKITNSWIDSNAAVGGVGGGVANIAGSTVKIVNTAITNNTSGTDGGGVASAFGTANLVVQNSTIASNKANADGGGVWVSAGSTFALDNSTVALNMADADNTGGGSGGGLFVAGLTTPATAQSTIVAKNTVGTSGTDPDIDGRIDTTKSLVFNTTGWDQSGSDAATIRGQDPLLGTLQNNGGLSPTLALQSGSPAIDAGSNPDSQTTDQRGTGFARTTGAATDIGAFEFGSTVTITITPATLPAAVVGTAYSQTLTAAGAAGPFTFTVTTGTLPAGLTLTSAGVLSGTPTAGGPSSFTVTATSGVLSGSQAYTLTVNASSSTVTITPATLPAGVVGTAYSQTLTAAGAAGPFSFAVTTGTLPAGLTLTSAGVLSGTPTAVGSSPFTVTATAGTASGSQAYTLTVAASSTPTQALVGATQFAVGADAGGSGVVTVYNANQSVAFTFTPFPGFTGGVRVATFQVGSTTYVAAATGPGVANQVVVYDGTTQAVVDTITPFESTFTGGLFVSAGVIAAGGAPDLIVTPDQTGGPVVVIYDGASLAGKSVNQVARFFGINDPSFRGGDRAAVGDVNGDGVGDVIVSAGYSGGPRIAIYDGTTISAASPTELVPDFFAFESTLRNGAYVAAGDLTGSGYADLIFGAGPGGAPRVRAVNSAVLIAAAGSFSSLDDPSVAGAGIADFFAGDPSSRGGIRVTVKNLDGDTKADLVVGDGTGAGSTVTSYTGAAIAASGSSPASGLSFDAFPGFTGGVFVG</sequence>
<dbReference type="Proteomes" id="UP000214646">
    <property type="component" value="Unassembled WGS sequence"/>
</dbReference>
<dbReference type="InterPro" id="IPR028994">
    <property type="entry name" value="Integrin_alpha_N"/>
</dbReference>
<proteinExistence type="predicted"/>
<dbReference type="Gene3D" id="2.160.20.10">
    <property type="entry name" value="Single-stranded right-handed beta-helix, Pectin lyase-like"/>
    <property type="match status" value="2"/>
</dbReference>
<dbReference type="NCBIfam" id="NF041518">
    <property type="entry name" value="choice_anch_Q"/>
    <property type="match status" value="2"/>
</dbReference>
<dbReference type="SUPFAM" id="SSF69318">
    <property type="entry name" value="Integrin alpha N-terminal domain"/>
    <property type="match status" value="1"/>
</dbReference>
<dbReference type="Gene3D" id="2.60.40.10">
    <property type="entry name" value="Immunoglobulins"/>
    <property type="match status" value="2"/>
</dbReference>
<protein>
    <submittedName>
        <fullName evidence="2">Fibronectin type III domain protein</fullName>
    </submittedName>
</protein>
<gene>
    <name evidence="2" type="ORF">FRUB_09141</name>
</gene>
<dbReference type="InterPro" id="IPR013783">
    <property type="entry name" value="Ig-like_fold"/>
</dbReference>
<dbReference type="InterPro" id="IPR011050">
    <property type="entry name" value="Pectin_lyase_fold/virulence"/>
</dbReference>
<name>A0A225DDH9_9BACT</name>
<dbReference type="SUPFAM" id="SSF51126">
    <property type="entry name" value="Pectin lyase-like"/>
    <property type="match status" value="2"/>
</dbReference>
<feature type="region of interest" description="Disordered" evidence="1">
    <location>
        <begin position="788"/>
        <end position="809"/>
    </location>
</feature>
<dbReference type="InterPro" id="IPR059226">
    <property type="entry name" value="Choice_anch_Q_dom"/>
</dbReference>
<dbReference type="Gene3D" id="2.130.10.130">
    <property type="entry name" value="Integrin alpha, N-terminal"/>
    <property type="match status" value="1"/>
</dbReference>
<dbReference type="SMART" id="SM00710">
    <property type="entry name" value="PbH1"/>
    <property type="match status" value="9"/>
</dbReference>
<evidence type="ECO:0000313" key="2">
    <source>
        <dbReference type="EMBL" id="OWK36578.1"/>
    </source>
</evidence>
<organism evidence="2 3">
    <name type="scientific">Fimbriiglobus ruber</name>
    <dbReference type="NCBI Taxonomy" id="1908690"/>
    <lineage>
        <taxon>Bacteria</taxon>
        <taxon>Pseudomonadati</taxon>
        <taxon>Planctomycetota</taxon>
        <taxon>Planctomycetia</taxon>
        <taxon>Gemmatales</taxon>
        <taxon>Gemmataceae</taxon>
        <taxon>Fimbriiglobus</taxon>
    </lineage>
</organism>
<accession>A0A225DDH9</accession>
<dbReference type="InterPro" id="IPR012334">
    <property type="entry name" value="Pectin_lyas_fold"/>
</dbReference>
<dbReference type="GO" id="GO:0016020">
    <property type="term" value="C:membrane"/>
    <property type="evidence" value="ECO:0007669"/>
    <property type="project" value="InterPro"/>
</dbReference>
<evidence type="ECO:0000256" key="1">
    <source>
        <dbReference type="SAM" id="MobiDB-lite"/>
    </source>
</evidence>